<keyword evidence="2" id="KW-1185">Reference proteome</keyword>
<proteinExistence type="predicted"/>
<reference evidence="1 2" key="1">
    <citation type="submission" date="2024-01" db="EMBL/GenBank/DDBJ databases">
        <title>The complete chloroplast genome sequence of Lithospermum erythrorhizon: insights into the phylogenetic relationship among Boraginaceae species and the maternal lineages of purple gromwells.</title>
        <authorList>
            <person name="Okada T."/>
            <person name="Watanabe K."/>
        </authorList>
    </citation>
    <scope>NUCLEOTIDE SEQUENCE [LARGE SCALE GENOMIC DNA]</scope>
</reference>
<evidence type="ECO:0000313" key="1">
    <source>
        <dbReference type="EMBL" id="GAA0175522.1"/>
    </source>
</evidence>
<name>A0AAV3RGJ2_LITER</name>
<dbReference type="Proteomes" id="UP001454036">
    <property type="component" value="Unassembled WGS sequence"/>
</dbReference>
<dbReference type="AlphaFoldDB" id="A0AAV3RGJ2"/>
<evidence type="ECO:0000313" key="2">
    <source>
        <dbReference type="Proteomes" id="UP001454036"/>
    </source>
</evidence>
<organism evidence="1 2">
    <name type="scientific">Lithospermum erythrorhizon</name>
    <name type="common">Purple gromwell</name>
    <name type="synonym">Lithospermum officinale var. erythrorhizon</name>
    <dbReference type="NCBI Taxonomy" id="34254"/>
    <lineage>
        <taxon>Eukaryota</taxon>
        <taxon>Viridiplantae</taxon>
        <taxon>Streptophyta</taxon>
        <taxon>Embryophyta</taxon>
        <taxon>Tracheophyta</taxon>
        <taxon>Spermatophyta</taxon>
        <taxon>Magnoliopsida</taxon>
        <taxon>eudicotyledons</taxon>
        <taxon>Gunneridae</taxon>
        <taxon>Pentapetalae</taxon>
        <taxon>asterids</taxon>
        <taxon>lamiids</taxon>
        <taxon>Boraginales</taxon>
        <taxon>Boraginaceae</taxon>
        <taxon>Boraginoideae</taxon>
        <taxon>Lithospermeae</taxon>
        <taxon>Lithospermum</taxon>
    </lineage>
</organism>
<sequence length="139" mass="16426">MDVQSRSVDTWTWRKMLKLKALIRPHVQCRVGNRLNVNFLHDHWHNIGVLCDKLSNREVSMLRIKHEDSVASALNKVRWPRGRHVTEMVERCRNNMPTLNSCDDVVRWNGTNNFKSSNIWNTIRDRGHTPPWYKVKGNV</sequence>
<comment type="caution">
    <text evidence="1">The sequence shown here is derived from an EMBL/GenBank/DDBJ whole genome shotgun (WGS) entry which is preliminary data.</text>
</comment>
<dbReference type="EMBL" id="BAABME010027405">
    <property type="protein sequence ID" value="GAA0175522.1"/>
    <property type="molecule type" value="Genomic_DNA"/>
</dbReference>
<gene>
    <name evidence="1" type="ORF">LIER_41929</name>
</gene>
<accession>A0AAV3RGJ2</accession>
<protein>
    <submittedName>
        <fullName evidence="1">Uncharacterized protein</fullName>
    </submittedName>
</protein>